<proteinExistence type="predicted"/>
<reference evidence="2" key="2">
    <citation type="submission" date="2024-11" db="EMBL/GenBank/DDBJ databases">
        <authorList>
            <person name="Burger M."/>
            <person name="Chory J."/>
        </authorList>
    </citation>
    <scope>NUCLEOTIDE SEQUENCE</scope>
    <source>
        <strain evidence="2">Tecolote</strain>
        <tissue evidence="2">Flower</tissue>
    </source>
</reference>
<dbReference type="EMBL" id="JAVIJP010000031">
    <property type="protein sequence ID" value="KAL3633184.1"/>
    <property type="molecule type" value="Genomic_DNA"/>
</dbReference>
<keyword evidence="3" id="KW-1185">Reference proteome</keyword>
<dbReference type="Proteomes" id="UP001632038">
    <property type="component" value="Unassembled WGS sequence"/>
</dbReference>
<gene>
    <name evidence="2" type="ORF">CASFOL_022946</name>
    <name evidence="1" type="ORF">CASFOL_037274</name>
</gene>
<reference evidence="3" key="1">
    <citation type="journal article" date="2024" name="IScience">
        <title>Strigolactones Initiate the Formation of Haustorium-like Structures in Castilleja.</title>
        <authorList>
            <person name="Buerger M."/>
            <person name="Peterson D."/>
            <person name="Chory J."/>
        </authorList>
    </citation>
    <scope>NUCLEOTIDE SEQUENCE [LARGE SCALE GENOMIC DNA]</scope>
</reference>
<evidence type="ECO:0000313" key="3">
    <source>
        <dbReference type="Proteomes" id="UP001632038"/>
    </source>
</evidence>
<evidence type="ECO:0000313" key="2">
    <source>
        <dbReference type="EMBL" id="KAL3633184.1"/>
    </source>
</evidence>
<dbReference type="EMBL" id="JAVIJP010000070">
    <property type="protein sequence ID" value="KAL3619046.1"/>
    <property type="molecule type" value="Genomic_DNA"/>
</dbReference>
<comment type="caution">
    <text evidence="2">The sequence shown here is derived from an EMBL/GenBank/DDBJ whole genome shotgun (WGS) entry which is preliminary data.</text>
</comment>
<evidence type="ECO:0000313" key="1">
    <source>
        <dbReference type="EMBL" id="KAL3619046.1"/>
    </source>
</evidence>
<organism evidence="2 3">
    <name type="scientific">Castilleja foliolosa</name>
    <dbReference type="NCBI Taxonomy" id="1961234"/>
    <lineage>
        <taxon>Eukaryota</taxon>
        <taxon>Viridiplantae</taxon>
        <taxon>Streptophyta</taxon>
        <taxon>Embryophyta</taxon>
        <taxon>Tracheophyta</taxon>
        <taxon>Spermatophyta</taxon>
        <taxon>Magnoliopsida</taxon>
        <taxon>eudicotyledons</taxon>
        <taxon>Gunneridae</taxon>
        <taxon>Pentapetalae</taxon>
        <taxon>asterids</taxon>
        <taxon>lamiids</taxon>
        <taxon>Lamiales</taxon>
        <taxon>Orobanchaceae</taxon>
        <taxon>Pedicularideae</taxon>
        <taxon>Castillejinae</taxon>
        <taxon>Castilleja</taxon>
    </lineage>
</organism>
<dbReference type="AlphaFoldDB" id="A0ABD3CVS0"/>
<accession>A0ABD3CVS0</accession>
<sequence>MEVNTTDHASTSTAIPQANVEIHADGDAINQIDETVHPLLKYKSTSRLYFHLGRGNITYLYVNPRYRLATTTGTNFIKSGRRRLYMWTKKLLYKGVRGMALSP</sequence>
<name>A0ABD3CVS0_9LAMI</name>
<protein>
    <submittedName>
        <fullName evidence="2">Uncharacterized protein</fullName>
    </submittedName>
</protein>